<name>A0AAV3UI64_9EURY</name>
<dbReference type="InterPro" id="IPR010095">
    <property type="entry name" value="Cas12f1-like_TNB"/>
</dbReference>
<evidence type="ECO:0000256" key="1">
    <source>
        <dbReference type="ARBA" id="ARBA00008761"/>
    </source>
</evidence>
<accession>A0AAV3UI64</accession>
<comment type="caution">
    <text evidence="8">The sequence shown here is derived from an EMBL/GenBank/DDBJ whole genome shotgun (WGS) entry which is preliminary data.</text>
</comment>
<evidence type="ECO:0000313" key="9">
    <source>
        <dbReference type="Proteomes" id="UP001501729"/>
    </source>
</evidence>
<keyword evidence="3" id="KW-0815">Transposition</keyword>
<evidence type="ECO:0000313" key="8">
    <source>
        <dbReference type="EMBL" id="GAA5051378.1"/>
    </source>
</evidence>
<gene>
    <name evidence="8" type="ORF">GCM10025751_26470</name>
</gene>
<keyword evidence="9" id="KW-1185">Reference proteome</keyword>
<dbReference type="NCBIfam" id="TIGR01766">
    <property type="entry name" value="IS200/IS605 family accessory protein TnpB-like domain"/>
    <property type="match status" value="1"/>
</dbReference>
<evidence type="ECO:0000256" key="2">
    <source>
        <dbReference type="ARBA" id="ARBA00011044"/>
    </source>
</evidence>
<dbReference type="EMBL" id="BAABKX010000008">
    <property type="protein sequence ID" value="GAA5051378.1"/>
    <property type="molecule type" value="Genomic_DNA"/>
</dbReference>
<dbReference type="InterPro" id="IPR001959">
    <property type="entry name" value="Transposase"/>
</dbReference>
<dbReference type="InterPro" id="IPR051399">
    <property type="entry name" value="RNA-guided_DNA_endo/Transpos"/>
</dbReference>
<dbReference type="Proteomes" id="UP001501729">
    <property type="component" value="Unassembled WGS sequence"/>
</dbReference>
<dbReference type="Pfam" id="PF07282">
    <property type="entry name" value="Cas12f1-like_TNB"/>
    <property type="match status" value="1"/>
</dbReference>
<organism evidence="8 9">
    <name type="scientific">Haladaptatus pallidirubidus</name>
    <dbReference type="NCBI Taxonomy" id="1008152"/>
    <lineage>
        <taxon>Archaea</taxon>
        <taxon>Methanobacteriati</taxon>
        <taxon>Methanobacteriota</taxon>
        <taxon>Stenosarchaea group</taxon>
        <taxon>Halobacteria</taxon>
        <taxon>Halobacteriales</taxon>
        <taxon>Haladaptataceae</taxon>
        <taxon>Haladaptatus</taxon>
    </lineage>
</organism>
<keyword evidence="4" id="KW-0238">DNA-binding</keyword>
<evidence type="ECO:0000256" key="5">
    <source>
        <dbReference type="ARBA" id="ARBA00023172"/>
    </source>
</evidence>
<dbReference type="GO" id="GO:0006310">
    <property type="term" value="P:DNA recombination"/>
    <property type="evidence" value="ECO:0007669"/>
    <property type="project" value="UniProtKB-KW"/>
</dbReference>
<protein>
    <recommendedName>
        <fullName evidence="10">Transposase</fullName>
    </recommendedName>
</protein>
<dbReference type="NCBIfam" id="NF040570">
    <property type="entry name" value="guided_TnpB"/>
    <property type="match status" value="1"/>
</dbReference>
<dbReference type="PANTHER" id="PTHR30405">
    <property type="entry name" value="TRANSPOSASE"/>
    <property type="match status" value="1"/>
</dbReference>
<evidence type="ECO:0008006" key="10">
    <source>
        <dbReference type="Google" id="ProtNLM"/>
    </source>
</evidence>
<proteinExistence type="inferred from homology"/>
<dbReference type="PANTHER" id="PTHR30405:SF11">
    <property type="entry name" value="RNA-GUIDED DNA ENDONUCLEASE RV2885C-RELATED"/>
    <property type="match status" value="1"/>
</dbReference>
<evidence type="ECO:0000256" key="3">
    <source>
        <dbReference type="ARBA" id="ARBA00022578"/>
    </source>
</evidence>
<comment type="similarity">
    <text evidence="1">In the C-terminal section; belongs to the transposase 35 family.</text>
</comment>
<keyword evidence="5" id="KW-0233">DNA recombination</keyword>
<comment type="similarity">
    <text evidence="2">In the N-terminal section; belongs to the transposase 2 family.</text>
</comment>
<feature type="domain" description="Cas12f1-like TNB" evidence="7">
    <location>
        <begin position="142"/>
        <end position="207"/>
    </location>
</feature>
<reference evidence="8 9" key="1">
    <citation type="journal article" date="2019" name="Int. J. Syst. Evol. Microbiol.">
        <title>The Global Catalogue of Microorganisms (GCM) 10K type strain sequencing project: providing services to taxonomists for standard genome sequencing and annotation.</title>
        <authorList>
            <consortium name="The Broad Institute Genomics Platform"/>
            <consortium name="The Broad Institute Genome Sequencing Center for Infectious Disease"/>
            <person name="Wu L."/>
            <person name="Ma J."/>
        </authorList>
    </citation>
    <scope>NUCLEOTIDE SEQUENCE [LARGE SCALE GENOMIC DNA]</scope>
    <source>
        <strain evidence="8 9">JCM 17504</strain>
    </source>
</reference>
<evidence type="ECO:0000259" key="6">
    <source>
        <dbReference type="Pfam" id="PF01385"/>
    </source>
</evidence>
<dbReference type="GO" id="GO:0003677">
    <property type="term" value="F:DNA binding"/>
    <property type="evidence" value="ECO:0007669"/>
    <property type="project" value="UniProtKB-KW"/>
</dbReference>
<dbReference type="GO" id="GO:0032196">
    <property type="term" value="P:transposition"/>
    <property type="evidence" value="ECO:0007669"/>
    <property type="project" value="UniProtKB-KW"/>
</dbReference>
<dbReference type="Pfam" id="PF01385">
    <property type="entry name" value="OrfB_IS605"/>
    <property type="match status" value="1"/>
</dbReference>
<evidence type="ECO:0000259" key="7">
    <source>
        <dbReference type="Pfam" id="PF07282"/>
    </source>
</evidence>
<dbReference type="AlphaFoldDB" id="A0AAV3UI64"/>
<sequence length="253" mass="28175">MYEHGIWRLHFVCRVSIDDAELPDDGVAGIDLGICNLATISYGDESVLYPGGALKEDEYYFAKKRAETDDSASRKARRLDRKRTDRRTHFLHTLSKDIVSECSKRGVGTIVVGDLGGIREDENGDARNWGKHGNLDLHGWAFDRSTSMLDYKAEECGIAVVTKSERNTSKTCSECGRSDDRQRVQRGLYVCECGLVANADSNGAENIRQKVLPNLACDGGDRDNGWLAQPAVRLFDCSEGRFAPREQVVNREP</sequence>
<evidence type="ECO:0000256" key="4">
    <source>
        <dbReference type="ARBA" id="ARBA00023125"/>
    </source>
</evidence>
<feature type="domain" description="Probable transposase IS891/IS1136/IS1341" evidence="6">
    <location>
        <begin position="10"/>
        <end position="116"/>
    </location>
</feature>